<dbReference type="Gene3D" id="3.30.390.30">
    <property type="match status" value="1"/>
</dbReference>
<keyword evidence="3" id="KW-0285">Flavoprotein</keyword>
<protein>
    <submittedName>
        <fullName evidence="7">Mercuric reductase</fullName>
    </submittedName>
</protein>
<dbReference type="EMBL" id="JAHZST010000014">
    <property type="protein sequence ID" value="MBW8185489.1"/>
    <property type="molecule type" value="Genomic_DNA"/>
</dbReference>
<dbReference type="PRINTS" id="PR00411">
    <property type="entry name" value="PNDRDTASEI"/>
</dbReference>
<dbReference type="Pfam" id="PF02852">
    <property type="entry name" value="Pyr_redox_dim"/>
    <property type="match status" value="1"/>
</dbReference>
<dbReference type="Gene3D" id="3.50.50.60">
    <property type="entry name" value="FAD/NAD(P)-binding domain"/>
    <property type="match status" value="2"/>
</dbReference>
<dbReference type="PANTHER" id="PTHR43014">
    <property type="entry name" value="MERCURIC REDUCTASE"/>
    <property type="match status" value="1"/>
</dbReference>
<evidence type="ECO:0000256" key="4">
    <source>
        <dbReference type="ARBA" id="ARBA00022827"/>
    </source>
</evidence>
<evidence type="ECO:0000313" key="8">
    <source>
        <dbReference type="Proteomes" id="UP001195963"/>
    </source>
</evidence>
<evidence type="ECO:0000256" key="2">
    <source>
        <dbReference type="ARBA" id="ARBA00007532"/>
    </source>
</evidence>
<keyword evidence="8" id="KW-1185">Reference proteome</keyword>
<evidence type="ECO:0000259" key="5">
    <source>
        <dbReference type="Pfam" id="PF02852"/>
    </source>
</evidence>
<evidence type="ECO:0000256" key="3">
    <source>
        <dbReference type="ARBA" id="ARBA00022630"/>
    </source>
</evidence>
<dbReference type="RefSeq" id="WP_220110909.1">
    <property type="nucleotide sequence ID" value="NZ_JAHZST010000014.1"/>
</dbReference>
<keyword evidence="4" id="KW-0274">FAD</keyword>
<gene>
    <name evidence="7" type="ORF">K0625_17705</name>
</gene>
<dbReference type="SUPFAM" id="SSF51905">
    <property type="entry name" value="FAD/NAD(P)-binding domain"/>
    <property type="match status" value="1"/>
</dbReference>
<accession>A0ABS7E718</accession>
<organism evidence="7 8">
    <name type="scientific">Shewanella nanhaiensis</name>
    <dbReference type="NCBI Taxonomy" id="2864872"/>
    <lineage>
        <taxon>Bacteria</taxon>
        <taxon>Pseudomonadati</taxon>
        <taxon>Pseudomonadota</taxon>
        <taxon>Gammaproteobacteria</taxon>
        <taxon>Alteromonadales</taxon>
        <taxon>Shewanellaceae</taxon>
        <taxon>Shewanella</taxon>
    </lineage>
</organism>
<evidence type="ECO:0000313" key="7">
    <source>
        <dbReference type="EMBL" id="MBW8185489.1"/>
    </source>
</evidence>
<reference evidence="7 8" key="1">
    <citation type="submission" date="2021-07" db="EMBL/GenBank/DDBJ databases">
        <title>Shewanella sp. nov, isolated from SCS.</title>
        <authorList>
            <person name="Cao W.R."/>
        </authorList>
    </citation>
    <scope>NUCLEOTIDE SEQUENCE [LARGE SCALE GENOMIC DNA]</scope>
    <source>
        <strain evidence="7 8">NR704-98</strain>
    </source>
</reference>
<dbReference type="PANTHER" id="PTHR43014:SF2">
    <property type="entry name" value="MERCURIC REDUCTASE"/>
    <property type="match status" value="1"/>
</dbReference>
<dbReference type="PRINTS" id="PR00368">
    <property type="entry name" value="FADPNR"/>
</dbReference>
<dbReference type="InterPro" id="IPR036188">
    <property type="entry name" value="FAD/NAD-bd_sf"/>
</dbReference>
<sequence length="470" mass="51375">MSKHFDLIWIGTGQATMSIVPRLLAAGKRVAVIESGNFGGTCVNTGCTPTKTLVAAARAIFQAGRGDNFGFSVDNLQVDFEKIMAPQKRNRGNATSGIEQFLTNHQHCTVFKGRAEFVDKKSIKVNEETLSAEHIVIHVGARPVNPELPGIDSIEWLDNEKLLNLSEPPHHLAIVGGGYIGLEFSQIFRRFGSKVTIFERGAALLAREDDDIGEIAEDILVSEGVEIIYNTQIESVSKGEGVDKVNIHYTQSGEPKTLAASHTLFAIGRVPNSDSLNLAAAGVDTDTRGFVKVNQRVQTNQPHIYGVGDVNGKGAFTHTSVNDGEIFWDHYSRLMGLNDEAPELDRTLSMRDTTYSMFIDPPLARIGISEKEARQSSRSVLMATLPMSRISRAKEKQETKGVVKIFVDAESEEIIGATVFGTGGDEIIGVFAPFMQSKASYKTFRRAVFPHPTVGELLPWALDDLTLLTD</sequence>
<comment type="similarity">
    <text evidence="2">Belongs to the class-I pyridine nucleotide-disulfide oxidoreductase family.</text>
</comment>
<dbReference type="InterPro" id="IPR001100">
    <property type="entry name" value="Pyr_nuc-diS_OxRdtase"/>
</dbReference>
<dbReference type="Pfam" id="PF07992">
    <property type="entry name" value="Pyr_redox_2"/>
    <property type="match status" value="1"/>
</dbReference>
<dbReference type="InterPro" id="IPR016156">
    <property type="entry name" value="FAD/NAD-linked_Rdtase_dimer_sf"/>
</dbReference>
<dbReference type="InterPro" id="IPR023753">
    <property type="entry name" value="FAD/NAD-binding_dom"/>
</dbReference>
<feature type="domain" description="FAD/NAD(P)-binding" evidence="6">
    <location>
        <begin position="6"/>
        <end position="324"/>
    </location>
</feature>
<dbReference type="Proteomes" id="UP001195963">
    <property type="component" value="Unassembled WGS sequence"/>
</dbReference>
<evidence type="ECO:0000259" key="6">
    <source>
        <dbReference type="Pfam" id="PF07992"/>
    </source>
</evidence>
<comment type="caution">
    <text evidence="7">The sequence shown here is derived from an EMBL/GenBank/DDBJ whole genome shotgun (WGS) entry which is preliminary data.</text>
</comment>
<name>A0ABS7E718_9GAMM</name>
<evidence type="ECO:0000256" key="1">
    <source>
        <dbReference type="ARBA" id="ARBA00001974"/>
    </source>
</evidence>
<dbReference type="InterPro" id="IPR004099">
    <property type="entry name" value="Pyr_nucl-diS_OxRdtase_dimer"/>
</dbReference>
<feature type="domain" description="Pyridine nucleotide-disulphide oxidoreductase dimerisation" evidence="5">
    <location>
        <begin position="356"/>
        <end position="461"/>
    </location>
</feature>
<comment type="cofactor">
    <cofactor evidence="1">
        <name>FAD</name>
        <dbReference type="ChEBI" id="CHEBI:57692"/>
    </cofactor>
</comment>
<proteinExistence type="inferred from homology"/>
<dbReference type="SUPFAM" id="SSF55424">
    <property type="entry name" value="FAD/NAD-linked reductases, dimerisation (C-terminal) domain"/>
    <property type="match status" value="1"/>
</dbReference>
<dbReference type="PIRSF" id="PIRSF000350">
    <property type="entry name" value="Mercury_reductase_MerA"/>
    <property type="match status" value="1"/>
</dbReference>